<evidence type="ECO:0000313" key="7">
    <source>
        <dbReference type="Proteomes" id="UP000241890"/>
    </source>
</evidence>
<evidence type="ECO:0000313" key="6">
    <source>
        <dbReference type="EMBL" id="GBG25296.1"/>
    </source>
</evidence>
<feature type="domain" description="FAD/NAD(P)-binding" evidence="5">
    <location>
        <begin position="77"/>
        <end position="363"/>
    </location>
</feature>
<dbReference type="Pfam" id="PF07992">
    <property type="entry name" value="Pyr_redox_2"/>
    <property type="match status" value="1"/>
</dbReference>
<keyword evidence="4" id="KW-0560">Oxidoreductase</keyword>
<evidence type="ECO:0000259" key="5">
    <source>
        <dbReference type="Pfam" id="PF07992"/>
    </source>
</evidence>
<name>A0A2R5G2P6_9STRA</name>
<dbReference type="SUPFAM" id="SSF51905">
    <property type="entry name" value="FAD/NAD(P)-binding domain"/>
    <property type="match status" value="1"/>
</dbReference>
<dbReference type="InterPro" id="IPR036188">
    <property type="entry name" value="FAD/NAD-bd_sf"/>
</dbReference>
<dbReference type="PRINTS" id="PR00368">
    <property type="entry name" value="FADPNR"/>
</dbReference>
<accession>A0A2R5G2P6</accession>
<dbReference type="Gene3D" id="3.50.50.100">
    <property type="match status" value="1"/>
</dbReference>
<dbReference type="PANTHER" id="PTHR43735">
    <property type="entry name" value="APOPTOSIS-INDUCING FACTOR 1"/>
    <property type="match status" value="1"/>
</dbReference>
<sequence length="454" mass="50462">MGVYECTHTPIPTATRKHASYTCEVQRLHQMIPTVLPKLVVEPGSAVLPKLVVEPGSANLEREKPTKSRHERKEITMRVAIVGGGYGGVYLSKALEARNVDVVLVERNERFFHKIGGGRAFIESGFEEKVFLEFDELLQRRDSCVLIGEARALNVNTKTLSVWCGREADEKRDINFDAIVFAMGVRHTFGQLPDEGLMLDDLLATCKREQDRLAMVDVIVVVGGGALGIETSSQIADTYKDKTVHLLHSRGALMSGAGSKELGDLVKTKLEALGVNVHLGCGRIEKEDVQRQYPGSLVLMATGCRMSDSSRSLLDPRWINDETSEIRVGPSLRVENAPDFVYAIGDIAATGDYKQARWAHRHAEVVAANICGGNKIYQPLRSNPWFIRPLSYILCWWVRARVDSTLVIALKLGLHEHVMEFGGILFSDYFTRRKMEKDTGIAHVRKSALSLPPN</sequence>
<keyword evidence="2" id="KW-0285">Flavoprotein</keyword>
<proteinExistence type="inferred from homology"/>
<evidence type="ECO:0000256" key="4">
    <source>
        <dbReference type="ARBA" id="ARBA00023002"/>
    </source>
</evidence>
<dbReference type="OrthoDB" id="202203at2759"/>
<dbReference type="InParanoid" id="A0A2R5G2P6"/>
<dbReference type="Proteomes" id="UP000241890">
    <property type="component" value="Unassembled WGS sequence"/>
</dbReference>
<reference evidence="6 7" key="1">
    <citation type="submission" date="2017-12" db="EMBL/GenBank/DDBJ databases">
        <title>Sequencing, de novo assembly and annotation of complete genome of a new Thraustochytrid species, strain FCC1311.</title>
        <authorList>
            <person name="Sedici K."/>
            <person name="Godart F."/>
            <person name="Aiese Cigliano R."/>
            <person name="Sanseverino W."/>
            <person name="Barakat M."/>
            <person name="Ortet P."/>
            <person name="Marechal E."/>
            <person name="Cagnac O."/>
            <person name="Amato A."/>
        </authorList>
    </citation>
    <scope>NUCLEOTIDE SEQUENCE [LARGE SCALE GENOMIC DNA]</scope>
</reference>
<evidence type="ECO:0000256" key="1">
    <source>
        <dbReference type="ARBA" id="ARBA00006442"/>
    </source>
</evidence>
<keyword evidence="7" id="KW-1185">Reference proteome</keyword>
<dbReference type="AlphaFoldDB" id="A0A2R5G2P6"/>
<dbReference type="InterPro" id="IPR023753">
    <property type="entry name" value="FAD/NAD-binding_dom"/>
</dbReference>
<organism evidence="6 7">
    <name type="scientific">Hondaea fermentalgiana</name>
    <dbReference type="NCBI Taxonomy" id="2315210"/>
    <lineage>
        <taxon>Eukaryota</taxon>
        <taxon>Sar</taxon>
        <taxon>Stramenopiles</taxon>
        <taxon>Bigyra</taxon>
        <taxon>Labyrinthulomycetes</taxon>
        <taxon>Thraustochytrida</taxon>
        <taxon>Thraustochytriidae</taxon>
        <taxon>Hondaea</taxon>
    </lineage>
</organism>
<comment type="caution">
    <text evidence="6">The sequence shown here is derived from an EMBL/GenBank/DDBJ whole genome shotgun (WGS) entry which is preliminary data.</text>
</comment>
<comment type="similarity">
    <text evidence="1">Belongs to the FAD-dependent oxidoreductase family.</text>
</comment>
<gene>
    <name evidence="6" type="ORF">FCC1311_015132</name>
</gene>
<dbReference type="GO" id="GO:0005737">
    <property type="term" value="C:cytoplasm"/>
    <property type="evidence" value="ECO:0007669"/>
    <property type="project" value="TreeGrafter"/>
</dbReference>
<evidence type="ECO:0000256" key="3">
    <source>
        <dbReference type="ARBA" id="ARBA00022827"/>
    </source>
</evidence>
<dbReference type="GO" id="GO:0004174">
    <property type="term" value="F:electron-transferring-flavoprotein dehydrogenase activity"/>
    <property type="evidence" value="ECO:0007669"/>
    <property type="project" value="TreeGrafter"/>
</dbReference>
<evidence type="ECO:0000256" key="2">
    <source>
        <dbReference type="ARBA" id="ARBA00022630"/>
    </source>
</evidence>
<protein>
    <submittedName>
        <fullName evidence="6">Apoptosis-inducing factor 2</fullName>
    </submittedName>
</protein>
<dbReference type="EMBL" id="BEYU01000012">
    <property type="protein sequence ID" value="GBG25296.1"/>
    <property type="molecule type" value="Genomic_DNA"/>
</dbReference>
<dbReference type="PRINTS" id="PR00411">
    <property type="entry name" value="PNDRDTASEI"/>
</dbReference>
<dbReference type="GO" id="GO:0050660">
    <property type="term" value="F:flavin adenine dinucleotide binding"/>
    <property type="evidence" value="ECO:0007669"/>
    <property type="project" value="TreeGrafter"/>
</dbReference>
<keyword evidence="3" id="KW-0274">FAD</keyword>
<dbReference type="PANTHER" id="PTHR43735:SF3">
    <property type="entry name" value="FERROPTOSIS SUPPRESSOR PROTEIN 1"/>
    <property type="match status" value="1"/>
</dbReference>